<evidence type="ECO:0000256" key="2">
    <source>
        <dbReference type="HAMAP-Rule" id="MF_01384"/>
    </source>
</evidence>
<dbReference type="RefSeq" id="WP_346029958.1">
    <property type="nucleotide sequence ID" value="NZ_BAAANV010000031.1"/>
</dbReference>
<comment type="subcellular location">
    <subcellularLocation>
        <location evidence="2">Cytoplasm</location>
    </subcellularLocation>
</comment>
<keyword evidence="2" id="KW-0996">Nickel insertion</keyword>
<accession>A0ABN2BE58</accession>
<sequence>MKLHVERGAAGSAVRVRTRSSLLAPRILRVTPTSARVALVATTALLLAGDEAELDIVVGDGVALEIVEVAATVAYTGRGGACSWSANLSVAEGASLRWPGEPFVVATDARATRTTRADIADGGSLMLRDTLVLGRHGEAGGELVARTDISHAGRPALVEELRLGADDDAPGIRGGRRVVDQVTTLGAAAILQRTPGAVTLADAAKPAAAAPESTRPGATMLGSAPVGHDPPVGVTRLDLFAPGRIERWLGDDVHLSPLRS</sequence>
<name>A0ABN2BE58_9MICO</name>
<organism evidence="4 5">
    <name type="scientific">Dermacoccus barathri</name>
    <dbReference type="NCBI Taxonomy" id="322601"/>
    <lineage>
        <taxon>Bacteria</taxon>
        <taxon>Bacillati</taxon>
        <taxon>Actinomycetota</taxon>
        <taxon>Actinomycetes</taxon>
        <taxon>Micrococcales</taxon>
        <taxon>Dermacoccaceae</taxon>
        <taxon>Dermacoccus</taxon>
    </lineage>
</organism>
<dbReference type="Pfam" id="PF01774">
    <property type="entry name" value="UreD"/>
    <property type="match status" value="1"/>
</dbReference>
<reference evidence="4 5" key="1">
    <citation type="journal article" date="2019" name="Int. J. Syst. Evol. Microbiol.">
        <title>The Global Catalogue of Microorganisms (GCM) 10K type strain sequencing project: providing services to taxonomists for standard genome sequencing and annotation.</title>
        <authorList>
            <consortium name="The Broad Institute Genomics Platform"/>
            <consortium name="The Broad Institute Genome Sequencing Center for Infectious Disease"/>
            <person name="Wu L."/>
            <person name="Ma J."/>
        </authorList>
    </citation>
    <scope>NUCLEOTIDE SEQUENCE [LARGE SCALE GENOMIC DNA]</scope>
    <source>
        <strain evidence="4 5">JCM 14588</strain>
    </source>
</reference>
<keyword evidence="2" id="KW-0963">Cytoplasm</keyword>
<gene>
    <name evidence="2" type="primary">ureD</name>
    <name evidence="4" type="ORF">GCM10009762_11070</name>
</gene>
<dbReference type="EMBL" id="BAAANV010000031">
    <property type="protein sequence ID" value="GAA1539167.1"/>
    <property type="molecule type" value="Genomic_DNA"/>
</dbReference>
<dbReference type="InterPro" id="IPR002669">
    <property type="entry name" value="UreD"/>
</dbReference>
<proteinExistence type="inferred from homology"/>
<evidence type="ECO:0000313" key="5">
    <source>
        <dbReference type="Proteomes" id="UP001501288"/>
    </source>
</evidence>
<dbReference type="HAMAP" id="MF_01384">
    <property type="entry name" value="UreD"/>
    <property type="match status" value="1"/>
</dbReference>
<evidence type="ECO:0000256" key="3">
    <source>
        <dbReference type="SAM" id="MobiDB-lite"/>
    </source>
</evidence>
<protein>
    <recommendedName>
        <fullName evidence="2">Urease accessory protein UreD</fullName>
    </recommendedName>
</protein>
<comment type="caution">
    <text evidence="4">The sequence shown here is derived from an EMBL/GenBank/DDBJ whole genome shotgun (WGS) entry which is preliminary data.</text>
</comment>
<keyword evidence="1 2" id="KW-0143">Chaperone</keyword>
<evidence type="ECO:0000256" key="1">
    <source>
        <dbReference type="ARBA" id="ARBA00023186"/>
    </source>
</evidence>
<comment type="similarity">
    <text evidence="2">Belongs to the UreD family.</text>
</comment>
<keyword evidence="5" id="KW-1185">Reference proteome</keyword>
<dbReference type="Proteomes" id="UP001501288">
    <property type="component" value="Unassembled WGS sequence"/>
</dbReference>
<evidence type="ECO:0000313" key="4">
    <source>
        <dbReference type="EMBL" id="GAA1539167.1"/>
    </source>
</evidence>
<comment type="subunit">
    <text evidence="2">UreD, UreF and UreG form a complex that acts as a GTP-hydrolysis-dependent molecular chaperone, activating the urease apoprotein by helping to assemble the nickel containing metallocenter of UreC. The UreE protein probably delivers the nickel.</text>
</comment>
<comment type="function">
    <text evidence="2">Required for maturation of urease via the functional incorporation of the urease nickel metallocenter.</text>
</comment>
<feature type="region of interest" description="Disordered" evidence="3">
    <location>
        <begin position="208"/>
        <end position="228"/>
    </location>
</feature>